<comment type="caution">
    <text evidence="2">The sequence shown here is derived from an EMBL/GenBank/DDBJ whole genome shotgun (WGS) entry which is preliminary data.</text>
</comment>
<gene>
    <name evidence="2" type="ORF">FBEOM_3595</name>
</gene>
<reference evidence="2" key="2">
    <citation type="submission" date="2020-02" db="EMBL/GenBank/DDBJ databases">
        <title>Identification and distribution of gene clusters putatively required for synthesis of sphingolipid metabolism inhibitors in phylogenetically diverse species of the filamentous fungus Fusarium.</title>
        <authorList>
            <person name="Kim H.-S."/>
            <person name="Busman M."/>
            <person name="Brown D.W."/>
            <person name="Divon H."/>
            <person name="Uhlig S."/>
            <person name="Proctor R.H."/>
        </authorList>
    </citation>
    <scope>NUCLEOTIDE SEQUENCE</scope>
    <source>
        <strain evidence="2">NRRL 25174</strain>
    </source>
</reference>
<dbReference type="EMBL" id="PVQB02000140">
    <property type="protein sequence ID" value="KAF4342446.1"/>
    <property type="molecule type" value="Genomic_DNA"/>
</dbReference>
<protein>
    <submittedName>
        <fullName evidence="2">Integral membrane protein</fullName>
    </submittedName>
</protein>
<evidence type="ECO:0000313" key="2">
    <source>
        <dbReference type="EMBL" id="KAF4342446.1"/>
    </source>
</evidence>
<dbReference type="OrthoDB" id="5073523at2759"/>
<sequence>MKFNLLTSLSASIAAVLAQEVSVEEWLNGDCNGRPFITANLFAGVGGTSCVNIEQFPVTNIKLSLVTPCKDGSTPVVKISSVECAKFKTDAVLIADGSCNSVDFDPWAFQISCN</sequence>
<dbReference type="AlphaFoldDB" id="A0A9P5DZ06"/>
<keyword evidence="3" id="KW-1185">Reference proteome</keyword>
<feature type="signal peptide" evidence="1">
    <location>
        <begin position="1"/>
        <end position="18"/>
    </location>
</feature>
<feature type="chain" id="PRO_5040456359" evidence="1">
    <location>
        <begin position="19"/>
        <end position="114"/>
    </location>
</feature>
<evidence type="ECO:0000313" key="3">
    <source>
        <dbReference type="Proteomes" id="UP000730481"/>
    </source>
</evidence>
<name>A0A9P5DZ06_9HYPO</name>
<keyword evidence="1" id="KW-0732">Signal</keyword>
<proteinExistence type="predicted"/>
<dbReference type="Proteomes" id="UP000730481">
    <property type="component" value="Unassembled WGS sequence"/>
</dbReference>
<accession>A0A9P5DZ06</accession>
<reference evidence="2" key="1">
    <citation type="journal article" date="2017" name="Mycologia">
        <title>Fusarium algeriense, sp. nov., a novel toxigenic crown rot pathogen of durum wheat from Algeria is nested in the Fusarium burgessii species complex.</title>
        <authorList>
            <person name="Laraba I."/>
            <person name="Keddad A."/>
            <person name="Boureghda H."/>
            <person name="Abdallah N."/>
            <person name="Vaughan M.M."/>
            <person name="Proctor R.H."/>
            <person name="Busman M."/>
            <person name="O'Donnell K."/>
        </authorList>
    </citation>
    <scope>NUCLEOTIDE SEQUENCE</scope>
    <source>
        <strain evidence="2">NRRL 25174</strain>
    </source>
</reference>
<organism evidence="2 3">
    <name type="scientific">Fusarium beomiforme</name>
    <dbReference type="NCBI Taxonomy" id="44412"/>
    <lineage>
        <taxon>Eukaryota</taxon>
        <taxon>Fungi</taxon>
        <taxon>Dikarya</taxon>
        <taxon>Ascomycota</taxon>
        <taxon>Pezizomycotina</taxon>
        <taxon>Sordariomycetes</taxon>
        <taxon>Hypocreomycetidae</taxon>
        <taxon>Hypocreales</taxon>
        <taxon>Nectriaceae</taxon>
        <taxon>Fusarium</taxon>
        <taxon>Fusarium burgessii species complex</taxon>
    </lineage>
</organism>
<evidence type="ECO:0000256" key="1">
    <source>
        <dbReference type="SAM" id="SignalP"/>
    </source>
</evidence>